<evidence type="ECO:0000256" key="1">
    <source>
        <dbReference type="ARBA" id="ARBA00022691"/>
    </source>
</evidence>
<name>A0A8J4A8K8_9ACTN</name>
<dbReference type="SUPFAM" id="SSF102114">
    <property type="entry name" value="Radical SAM enzymes"/>
    <property type="match status" value="1"/>
</dbReference>
<protein>
    <recommendedName>
        <fullName evidence="5">Radical SAM core domain-containing protein</fullName>
    </recommendedName>
</protein>
<reference evidence="6" key="1">
    <citation type="submission" date="2021-01" db="EMBL/GenBank/DDBJ databases">
        <title>Whole genome shotgun sequence of Virgisporangium ochraceum NBRC 16418.</title>
        <authorList>
            <person name="Komaki H."/>
            <person name="Tamura T."/>
        </authorList>
    </citation>
    <scope>NUCLEOTIDE SEQUENCE</scope>
    <source>
        <strain evidence="6">NBRC 16418</strain>
    </source>
</reference>
<dbReference type="CDD" id="cd01335">
    <property type="entry name" value="Radical_SAM"/>
    <property type="match status" value="1"/>
</dbReference>
<evidence type="ECO:0000313" key="7">
    <source>
        <dbReference type="Proteomes" id="UP000635606"/>
    </source>
</evidence>
<dbReference type="InterPro" id="IPR006638">
    <property type="entry name" value="Elp3/MiaA/NifB-like_rSAM"/>
</dbReference>
<organism evidence="6 7">
    <name type="scientific">Virgisporangium ochraceum</name>
    <dbReference type="NCBI Taxonomy" id="65505"/>
    <lineage>
        <taxon>Bacteria</taxon>
        <taxon>Bacillati</taxon>
        <taxon>Actinomycetota</taxon>
        <taxon>Actinomycetes</taxon>
        <taxon>Micromonosporales</taxon>
        <taxon>Micromonosporaceae</taxon>
        <taxon>Virgisporangium</taxon>
    </lineage>
</organism>
<keyword evidence="3" id="KW-0408">Iron</keyword>
<evidence type="ECO:0000256" key="3">
    <source>
        <dbReference type="ARBA" id="ARBA00023004"/>
    </source>
</evidence>
<dbReference type="AlphaFoldDB" id="A0A8J4A8K8"/>
<dbReference type="RefSeq" id="WP_203935113.1">
    <property type="nucleotide sequence ID" value="NZ_BOPH01000155.1"/>
</dbReference>
<dbReference type="Gene3D" id="3.20.20.70">
    <property type="entry name" value="Aldolase class I"/>
    <property type="match status" value="1"/>
</dbReference>
<dbReference type="InterPro" id="IPR013785">
    <property type="entry name" value="Aldolase_TIM"/>
</dbReference>
<dbReference type="SFLD" id="SFLDG01067">
    <property type="entry name" value="SPASM/twitch_domain_containing"/>
    <property type="match status" value="1"/>
</dbReference>
<dbReference type="PROSITE" id="PS51918">
    <property type="entry name" value="RADICAL_SAM"/>
    <property type="match status" value="1"/>
</dbReference>
<dbReference type="InterPro" id="IPR007197">
    <property type="entry name" value="rSAM"/>
</dbReference>
<dbReference type="EMBL" id="BOPH01000155">
    <property type="protein sequence ID" value="GIJ75350.1"/>
    <property type="molecule type" value="Genomic_DNA"/>
</dbReference>
<dbReference type="SMART" id="SM00729">
    <property type="entry name" value="Elp3"/>
    <property type="match status" value="1"/>
</dbReference>
<proteinExistence type="predicted"/>
<dbReference type="Proteomes" id="UP000635606">
    <property type="component" value="Unassembled WGS sequence"/>
</dbReference>
<accession>A0A8J4A8K8</accession>
<gene>
    <name evidence="6" type="ORF">Voc01_102670</name>
</gene>
<dbReference type="SFLD" id="SFLDS00029">
    <property type="entry name" value="Radical_SAM"/>
    <property type="match status" value="1"/>
</dbReference>
<dbReference type="GO" id="GO:0003824">
    <property type="term" value="F:catalytic activity"/>
    <property type="evidence" value="ECO:0007669"/>
    <property type="project" value="InterPro"/>
</dbReference>
<dbReference type="InterPro" id="IPR058240">
    <property type="entry name" value="rSAM_sf"/>
</dbReference>
<dbReference type="GO" id="GO:0046872">
    <property type="term" value="F:metal ion binding"/>
    <property type="evidence" value="ECO:0007669"/>
    <property type="project" value="UniProtKB-KW"/>
</dbReference>
<dbReference type="PANTHER" id="PTHR11228">
    <property type="entry name" value="RADICAL SAM DOMAIN PROTEIN"/>
    <property type="match status" value="1"/>
</dbReference>
<keyword evidence="4" id="KW-0411">Iron-sulfur</keyword>
<evidence type="ECO:0000256" key="4">
    <source>
        <dbReference type="ARBA" id="ARBA00023014"/>
    </source>
</evidence>
<sequence length="319" mass="34892">MPTLTGAYRPSVPLARGRLYDARTISLHFTDLCNEACVFCAADTAAGRRETVSSAQIIAVLDAHPPADWSTVNIHGGEPTLRKDFLHLLEEIRTRGYRRVILQTNALRMSNRAYAESVHRIGVDMFACGFHGSTAATSTRITRNAKAFDLALRGFERIKEGGAALRVTTVVCAENVTELPAIAALCASVGVDHLNLSALQPQSFARASLVPYDICRPYLVEAIDTARAAGLVVTLEGVPYCTCPGYEDLHVDWRSQNLKVTFHDLTIDDFNSFVTTTTRVRTDACGSCLVRAECGGVYRDYLDVHGDSAFEPYRQEATA</sequence>
<feature type="domain" description="Radical SAM core" evidence="5">
    <location>
        <begin position="19"/>
        <end position="236"/>
    </location>
</feature>
<keyword evidence="2" id="KW-0479">Metal-binding</keyword>
<evidence type="ECO:0000256" key="2">
    <source>
        <dbReference type="ARBA" id="ARBA00022723"/>
    </source>
</evidence>
<dbReference type="PANTHER" id="PTHR11228:SF7">
    <property type="entry name" value="PQQA PEPTIDE CYCLASE"/>
    <property type="match status" value="1"/>
</dbReference>
<dbReference type="Pfam" id="PF04055">
    <property type="entry name" value="Radical_SAM"/>
    <property type="match status" value="1"/>
</dbReference>
<evidence type="ECO:0000313" key="6">
    <source>
        <dbReference type="EMBL" id="GIJ75350.1"/>
    </source>
</evidence>
<evidence type="ECO:0000259" key="5">
    <source>
        <dbReference type="PROSITE" id="PS51918"/>
    </source>
</evidence>
<keyword evidence="7" id="KW-1185">Reference proteome</keyword>
<dbReference type="InterPro" id="IPR050377">
    <property type="entry name" value="Radical_SAM_PqqE_MftC-like"/>
</dbReference>
<dbReference type="GO" id="GO:0051536">
    <property type="term" value="F:iron-sulfur cluster binding"/>
    <property type="evidence" value="ECO:0007669"/>
    <property type="project" value="UniProtKB-KW"/>
</dbReference>
<comment type="caution">
    <text evidence="6">The sequence shown here is derived from an EMBL/GenBank/DDBJ whole genome shotgun (WGS) entry which is preliminary data.</text>
</comment>
<keyword evidence="1" id="KW-0949">S-adenosyl-L-methionine</keyword>